<feature type="compositionally biased region" description="Acidic residues" evidence="1">
    <location>
        <begin position="28"/>
        <end position="42"/>
    </location>
</feature>
<name>A0A3P7M1G8_STRVU</name>
<dbReference type="AlphaFoldDB" id="A0A3P7M1G8"/>
<sequence>MAWPSDHDEIVEEAKHSQKRRGRATPNDGDDEDEDEGEEEDVVGVGAGWPHEHVLPPYTAAAAATTARSPHSSGCVSAA</sequence>
<accession>A0A3P7M1G8</accession>
<dbReference type="EMBL" id="UYYB01137106">
    <property type="protein sequence ID" value="VDM85182.1"/>
    <property type="molecule type" value="Genomic_DNA"/>
</dbReference>
<evidence type="ECO:0000313" key="3">
    <source>
        <dbReference type="Proteomes" id="UP000270094"/>
    </source>
</evidence>
<feature type="compositionally biased region" description="Basic and acidic residues" evidence="1">
    <location>
        <begin position="1"/>
        <end position="16"/>
    </location>
</feature>
<reference evidence="2 3" key="1">
    <citation type="submission" date="2018-11" db="EMBL/GenBank/DDBJ databases">
        <authorList>
            <consortium name="Pathogen Informatics"/>
        </authorList>
    </citation>
    <scope>NUCLEOTIDE SEQUENCE [LARGE SCALE GENOMIC DNA]</scope>
</reference>
<proteinExistence type="predicted"/>
<evidence type="ECO:0000313" key="2">
    <source>
        <dbReference type="EMBL" id="VDM85182.1"/>
    </source>
</evidence>
<evidence type="ECO:0000256" key="1">
    <source>
        <dbReference type="SAM" id="MobiDB-lite"/>
    </source>
</evidence>
<keyword evidence="3" id="KW-1185">Reference proteome</keyword>
<protein>
    <submittedName>
        <fullName evidence="2">Uncharacterized protein</fullName>
    </submittedName>
</protein>
<organism evidence="2 3">
    <name type="scientific">Strongylus vulgaris</name>
    <name type="common">Blood worm</name>
    <dbReference type="NCBI Taxonomy" id="40348"/>
    <lineage>
        <taxon>Eukaryota</taxon>
        <taxon>Metazoa</taxon>
        <taxon>Ecdysozoa</taxon>
        <taxon>Nematoda</taxon>
        <taxon>Chromadorea</taxon>
        <taxon>Rhabditida</taxon>
        <taxon>Rhabditina</taxon>
        <taxon>Rhabditomorpha</taxon>
        <taxon>Strongyloidea</taxon>
        <taxon>Strongylidae</taxon>
        <taxon>Strongylus</taxon>
    </lineage>
</organism>
<gene>
    <name evidence="2" type="ORF">SVUK_LOCUS20180</name>
</gene>
<dbReference type="Proteomes" id="UP000270094">
    <property type="component" value="Unassembled WGS sequence"/>
</dbReference>
<feature type="region of interest" description="Disordered" evidence="1">
    <location>
        <begin position="1"/>
        <end position="42"/>
    </location>
</feature>